<evidence type="ECO:0000256" key="4">
    <source>
        <dbReference type="ARBA" id="ARBA00022801"/>
    </source>
</evidence>
<dbReference type="InterPro" id="IPR022764">
    <property type="entry name" value="Peptidase_S54_rhomboid_dom"/>
</dbReference>
<dbReference type="InterPro" id="IPR050925">
    <property type="entry name" value="Rhomboid_protease_S54"/>
</dbReference>
<feature type="transmembrane region" description="Helical" evidence="7">
    <location>
        <begin position="100"/>
        <end position="121"/>
    </location>
</feature>
<dbReference type="Pfam" id="PF01694">
    <property type="entry name" value="Rhomboid"/>
    <property type="match status" value="1"/>
</dbReference>
<keyword evidence="5 7" id="KW-1133">Transmembrane helix</keyword>
<feature type="transmembrane region" description="Helical" evidence="7">
    <location>
        <begin position="200"/>
        <end position="219"/>
    </location>
</feature>
<dbReference type="RefSeq" id="WP_289363182.1">
    <property type="nucleotide sequence ID" value="NZ_JAUCBP010000001.1"/>
</dbReference>
<dbReference type="Gene3D" id="1.20.1540.10">
    <property type="entry name" value="Rhomboid-like"/>
    <property type="match status" value="1"/>
</dbReference>
<evidence type="ECO:0000313" key="10">
    <source>
        <dbReference type="EMBL" id="MDM7859264.1"/>
    </source>
</evidence>
<evidence type="ECO:0000256" key="5">
    <source>
        <dbReference type="ARBA" id="ARBA00022989"/>
    </source>
</evidence>
<feature type="domain" description="Peptidase S54 rhomboid" evidence="8">
    <location>
        <begin position="136"/>
        <end position="273"/>
    </location>
</feature>
<keyword evidence="10" id="KW-0645">Protease</keyword>
<comment type="subcellular location">
    <subcellularLocation>
        <location evidence="1">Membrane</location>
        <topology evidence="1">Multi-pass membrane protein</topology>
    </subcellularLocation>
</comment>
<keyword evidence="6 7" id="KW-0472">Membrane</keyword>
<dbReference type="InterPro" id="IPR022732">
    <property type="entry name" value="Peptidase_S54_GlpG_N"/>
</dbReference>
<protein>
    <submittedName>
        <fullName evidence="10">Rhomboid family intramembrane serine protease</fullName>
        <ecNumber evidence="10">3.4.21.105</ecNumber>
    </submittedName>
</protein>
<evidence type="ECO:0000256" key="6">
    <source>
        <dbReference type="ARBA" id="ARBA00023136"/>
    </source>
</evidence>
<dbReference type="EC" id="3.4.21.105" evidence="10"/>
<dbReference type="InterPro" id="IPR038236">
    <property type="entry name" value="GlpG_N_sf"/>
</dbReference>
<dbReference type="Pfam" id="PF12122">
    <property type="entry name" value="Rhomboid_N"/>
    <property type="match status" value="1"/>
</dbReference>
<gene>
    <name evidence="10" type="ORF">QTP81_01425</name>
</gene>
<accession>A0ABT7STE9</accession>
<dbReference type="InterPro" id="IPR035952">
    <property type="entry name" value="Rhomboid-like_sf"/>
</dbReference>
<keyword evidence="3 7" id="KW-0812">Transmembrane</keyword>
<feature type="transmembrane region" description="Helical" evidence="7">
    <location>
        <begin position="255"/>
        <end position="272"/>
    </location>
</feature>
<evidence type="ECO:0000259" key="8">
    <source>
        <dbReference type="Pfam" id="PF01694"/>
    </source>
</evidence>
<reference evidence="10 11" key="1">
    <citation type="submission" date="2023-06" db="EMBL/GenBank/DDBJ databases">
        <title>Alteromonas sp. ASW11-36 isolated from intertidal sand.</title>
        <authorList>
            <person name="Li Y."/>
        </authorList>
    </citation>
    <scope>NUCLEOTIDE SEQUENCE [LARGE SCALE GENOMIC DNA]</scope>
    <source>
        <strain evidence="10 11">ASW11-36</strain>
    </source>
</reference>
<keyword evidence="11" id="KW-1185">Reference proteome</keyword>
<evidence type="ECO:0000313" key="11">
    <source>
        <dbReference type="Proteomes" id="UP001234343"/>
    </source>
</evidence>
<evidence type="ECO:0000259" key="9">
    <source>
        <dbReference type="Pfam" id="PF12122"/>
    </source>
</evidence>
<comment type="caution">
    <text evidence="10">The sequence shown here is derived from an EMBL/GenBank/DDBJ whole genome shotgun (WGS) entry which is preliminary data.</text>
</comment>
<organism evidence="10 11">
    <name type="scientific">Alteromonas arenosi</name>
    <dbReference type="NCBI Taxonomy" id="3055817"/>
    <lineage>
        <taxon>Bacteria</taxon>
        <taxon>Pseudomonadati</taxon>
        <taxon>Pseudomonadota</taxon>
        <taxon>Gammaproteobacteria</taxon>
        <taxon>Alteromonadales</taxon>
        <taxon>Alteromonadaceae</taxon>
        <taxon>Alteromonas/Salinimonas group</taxon>
        <taxon>Alteromonas</taxon>
    </lineage>
</organism>
<evidence type="ECO:0000256" key="3">
    <source>
        <dbReference type="ARBA" id="ARBA00022692"/>
    </source>
</evidence>
<dbReference type="SUPFAM" id="SSF144091">
    <property type="entry name" value="Rhomboid-like"/>
    <property type="match status" value="1"/>
</dbReference>
<keyword evidence="4 10" id="KW-0378">Hydrolase</keyword>
<feature type="transmembrane region" description="Helical" evidence="7">
    <location>
        <begin position="231"/>
        <end position="249"/>
    </location>
</feature>
<comment type="similarity">
    <text evidence="2">Belongs to the peptidase S54 family.</text>
</comment>
<evidence type="ECO:0000256" key="2">
    <source>
        <dbReference type="ARBA" id="ARBA00009045"/>
    </source>
</evidence>
<dbReference type="EMBL" id="JAUCBP010000001">
    <property type="protein sequence ID" value="MDM7859264.1"/>
    <property type="molecule type" value="Genomic_DNA"/>
</dbReference>
<proteinExistence type="inferred from homology"/>
<feature type="transmembrane region" description="Helical" evidence="7">
    <location>
        <begin position="176"/>
        <end position="194"/>
    </location>
</feature>
<feature type="domain" description="Peptidase S54 GlpG peptidase N-terminal" evidence="9">
    <location>
        <begin position="1"/>
        <end position="79"/>
    </location>
</feature>
<dbReference type="PANTHER" id="PTHR43731:SF14">
    <property type="entry name" value="PRESENILIN-ASSOCIATED RHOMBOID-LIKE PROTEIN, MITOCHONDRIAL"/>
    <property type="match status" value="1"/>
</dbReference>
<dbReference type="Proteomes" id="UP001234343">
    <property type="component" value="Unassembled WGS sequence"/>
</dbReference>
<evidence type="ECO:0000256" key="1">
    <source>
        <dbReference type="ARBA" id="ARBA00004141"/>
    </source>
</evidence>
<dbReference type="Gene3D" id="3.30.70.2350">
    <property type="match status" value="1"/>
</dbReference>
<dbReference type="GO" id="GO:0006508">
    <property type="term" value="P:proteolysis"/>
    <property type="evidence" value="ECO:0007669"/>
    <property type="project" value="UniProtKB-KW"/>
</dbReference>
<dbReference type="PANTHER" id="PTHR43731">
    <property type="entry name" value="RHOMBOID PROTEASE"/>
    <property type="match status" value="1"/>
</dbReference>
<evidence type="ECO:0000256" key="7">
    <source>
        <dbReference type="SAM" id="Phobius"/>
    </source>
</evidence>
<dbReference type="GO" id="GO:0008233">
    <property type="term" value="F:peptidase activity"/>
    <property type="evidence" value="ECO:0007669"/>
    <property type="project" value="UniProtKB-KW"/>
</dbReference>
<name>A0ABT7STE9_9ALTE</name>
<sequence length="281" mass="31534">MRTLIEFQHEAAARLLVAQLISQNLSARYQAVDTGHQVLIEREEDWQQAVDITRAFLANPSAAQYQQNAWEFGEQSQQIGQSGLALPSLSDILRTPLTSLIGLFCIVVYLLLLIGGGSWIQQWLFIIPWHALVYEGDWWRLFTPSIVHFSAMHIAFNLLGWFYLGAQIERKLGLSTLLLIFALTSVLANIAQLLVSGPNFGGLSGVVYALLGFVWWLGWLKPDWQLSLPKAWIGLALVWLVIGYADVLWVSMANTAHTVGLITGCMLAWLYVQIAKLTQKR</sequence>
<feature type="transmembrane region" description="Helical" evidence="7">
    <location>
        <begin position="141"/>
        <end position="164"/>
    </location>
</feature>